<dbReference type="AlphaFoldDB" id="A0A914CWT7"/>
<evidence type="ECO:0000256" key="1">
    <source>
        <dbReference type="ARBA" id="ARBA00004127"/>
    </source>
</evidence>
<evidence type="ECO:0000256" key="2">
    <source>
        <dbReference type="ARBA" id="ARBA00022448"/>
    </source>
</evidence>
<dbReference type="Proteomes" id="UP000887540">
    <property type="component" value="Unplaced"/>
</dbReference>
<feature type="transmembrane region" description="Helical" evidence="7">
    <location>
        <begin position="122"/>
        <end position="145"/>
    </location>
</feature>
<proteinExistence type="predicted"/>
<evidence type="ECO:0000256" key="5">
    <source>
        <dbReference type="ARBA" id="ARBA00023136"/>
    </source>
</evidence>
<feature type="transmembrane region" description="Helical" evidence="7">
    <location>
        <begin position="157"/>
        <end position="180"/>
    </location>
</feature>
<feature type="transmembrane region" description="Helical" evidence="7">
    <location>
        <begin position="200"/>
        <end position="220"/>
    </location>
</feature>
<comment type="subcellular location">
    <subcellularLocation>
        <location evidence="1">Endomembrane system</location>
        <topology evidence="1">Multi-pass membrane protein</topology>
    </subcellularLocation>
</comment>
<dbReference type="Gene3D" id="1.20.1250.20">
    <property type="entry name" value="MFS general substrate transporter like domains"/>
    <property type="match status" value="1"/>
</dbReference>
<dbReference type="InterPro" id="IPR051068">
    <property type="entry name" value="MFS_Domain-Containing_Protein"/>
</dbReference>
<keyword evidence="8" id="KW-1185">Reference proteome</keyword>
<feature type="transmembrane region" description="Helical" evidence="7">
    <location>
        <begin position="21"/>
        <end position="43"/>
    </location>
</feature>
<evidence type="ECO:0000313" key="8">
    <source>
        <dbReference type="Proteomes" id="UP000887540"/>
    </source>
</evidence>
<evidence type="ECO:0000256" key="7">
    <source>
        <dbReference type="SAM" id="Phobius"/>
    </source>
</evidence>
<dbReference type="Pfam" id="PF07690">
    <property type="entry name" value="MFS_1"/>
    <property type="match status" value="2"/>
</dbReference>
<evidence type="ECO:0000256" key="3">
    <source>
        <dbReference type="ARBA" id="ARBA00022692"/>
    </source>
</evidence>
<dbReference type="InterPro" id="IPR011701">
    <property type="entry name" value="MFS"/>
</dbReference>
<feature type="region of interest" description="Disordered" evidence="6">
    <location>
        <begin position="504"/>
        <end position="528"/>
    </location>
</feature>
<dbReference type="WBParaSite" id="ACRNAN_scaffold1507.g21900.t1">
    <property type="protein sequence ID" value="ACRNAN_scaffold1507.g21900.t1"/>
    <property type="gene ID" value="ACRNAN_scaffold1507.g21900"/>
</dbReference>
<accession>A0A914CWT7</accession>
<feature type="transmembrane region" description="Helical" evidence="7">
    <location>
        <begin position="328"/>
        <end position="348"/>
    </location>
</feature>
<keyword evidence="4 7" id="KW-1133">Transmembrane helix</keyword>
<feature type="transmembrane region" description="Helical" evidence="7">
    <location>
        <begin position="96"/>
        <end position="116"/>
    </location>
</feature>
<name>A0A914CWT7_9BILA</name>
<feature type="compositionally biased region" description="Low complexity" evidence="6">
    <location>
        <begin position="519"/>
        <end position="528"/>
    </location>
</feature>
<protein>
    <submittedName>
        <fullName evidence="9">Major facilitator superfamily (MFS) profile domain-containing protein</fullName>
    </submittedName>
</protein>
<dbReference type="InterPro" id="IPR036259">
    <property type="entry name" value="MFS_trans_sf"/>
</dbReference>
<feature type="transmembrane region" description="Helical" evidence="7">
    <location>
        <begin position="291"/>
        <end position="316"/>
    </location>
</feature>
<dbReference type="GO" id="GO:0012505">
    <property type="term" value="C:endomembrane system"/>
    <property type="evidence" value="ECO:0007669"/>
    <property type="project" value="UniProtKB-SubCell"/>
</dbReference>
<dbReference type="SUPFAM" id="SSF103473">
    <property type="entry name" value="MFS general substrate transporter"/>
    <property type="match status" value="1"/>
</dbReference>
<feature type="transmembrane region" description="Helical" evidence="7">
    <location>
        <begin position="433"/>
        <end position="450"/>
    </location>
</feature>
<sequence length="528" mass="59020">MPKADKKCILKEEQTSIDEQTTDWASIYVASVLSFVGSAQFSIYFSSLWPYLQILDSSANETFFGYIIAIYSLGQIFSSPTFGYWSNRIKQVRLPLFSGLALMFIGNALYIVLELVTFPRKYLMLVCRCITGMGSGNVSLLRTYASTASTDKDRPKAIAYVTCGQALGTTAGPALQLLFTPLSYPGFQIFDMLTINMYTAPAYLACSMNFLGALALYFLFKENYAGIVDEEDNEQQPENKKSMPVRIPPYDVIAVLVCYATRFTQMFINTNLETIGSPFAMMMFAWTETKAVTFTAAAQGAVGVFTFLTYLMYILLKMDKYLNCRVSCMISLAALILFHLVTYSWPFIPGNVVLHKNTEIYNFTEQHVGCNMDKFSWCESLRPVNVYVYYVAYIVVIGLAFPTLNITLTTLFSKILGPRRQGTQQGVLQMSGSVARMVGPILISILYSAYGPRMAWHMEIIIISITLLLWCFFYGRMVPLRSVLQLDTIRVENGKAEGGIISVKSNGRIHPSGDEDKPTTTTSTTVTA</sequence>
<evidence type="ECO:0000256" key="4">
    <source>
        <dbReference type="ARBA" id="ARBA00022989"/>
    </source>
</evidence>
<organism evidence="8 9">
    <name type="scientific">Acrobeloides nanus</name>
    <dbReference type="NCBI Taxonomy" id="290746"/>
    <lineage>
        <taxon>Eukaryota</taxon>
        <taxon>Metazoa</taxon>
        <taxon>Ecdysozoa</taxon>
        <taxon>Nematoda</taxon>
        <taxon>Chromadorea</taxon>
        <taxon>Rhabditida</taxon>
        <taxon>Tylenchina</taxon>
        <taxon>Cephalobomorpha</taxon>
        <taxon>Cephaloboidea</taxon>
        <taxon>Cephalobidae</taxon>
        <taxon>Acrobeloides</taxon>
    </lineage>
</organism>
<keyword evidence="2" id="KW-0813">Transport</keyword>
<feature type="transmembrane region" description="Helical" evidence="7">
    <location>
        <begin position="387"/>
        <end position="412"/>
    </location>
</feature>
<keyword evidence="5 7" id="KW-0472">Membrane</keyword>
<dbReference type="GO" id="GO:0022857">
    <property type="term" value="F:transmembrane transporter activity"/>
    <property type="evidence" value="ECO:0007669"/>
    <property type="project" value="InterPro"/>
</dbReference>
<feature type="transmembrane region" description="Helical" evidence="7">
    <location>
        <begin position="456"/>
        <end position="475"/>
    </location>
</feature>
<evidence type="ECO:0000256" key="6">
    <source>
        <dbReference type="SAM" id="MobiDB-lite"/>
    </source>
</evidence>
<dbReference type="PANTHER" id="PTHR23510">
    <property type="entry name" value="INNER MEMBRANE TRANSPORT PROTEIN YAJR"/>
    <property type="match status" value="1"/>
</dbReference>
<evidence type="ECO:0000313" key="9">
    <source>
        <dbReference type="WBParaSite" id="ACRNAN_scaffold1507.g21900.t1"/>
    </source>
</evidence>
<dbReference type="GO" id="GO:0005765">
    <property type="term" value="C:lysosomal membrane"/>
    <property type="evidence" value="ECO:0007669"/>
    <property type="project" value="TreeGrafter"/>
</dbReference>
<feature type="transmembrane region" description="Helical" evidence="7">
    <location>
        <begin position="63"/>
        <end position="84"/>
    </location>
</feature>
<reference evidence="9" key="1">
    <citation type="submission" date="2022-11" db="UniProtKB">
        <authorList>
            <consortium name="WormBaseParasite"/>
        </authorList>
    </citation>
    <scope>IDENTIFICATION</scope>
</reference>
<keyword evidence="3 7" id="KW-0812">Transmembrane</keyword>
<dbReference type="CDD" id="cd17326">
    <property type="entry name" value="MFS_MFSD8"/>
    <property type="match status" value="1"/>
</dbReference>
<dbReference type="PANTHER" id="PTHR23510:SF3">
    <property type="entry name" value="MAJOR FACILITATOR SUPERFAMILY DOMAIN-CONTAINING PROTEIN 8"/>
    <property type="match status" value="1"/>
</dbReference>